<reference evidence="2 3" key="1">
    <citation type="submission" date="2017-11" db="EMBL/GenBank/DDBJ databases">
        <title>De novo assembly and phasing of dikaryotic genomes from two isolates of Puccinia coronata f. sp. avenae, the causal agent of oat crown rust.</title>
        <authorList>
            <person name="Miller M.E."/>
            <person name="Zhang Y."/>
            <person name="Omidvar V."/>
            <person name="Sperschneider J."/>
            <person name="Schwessinger B."/>
            <person name="Raley C."/>
            <person name="Palmer J.M."/>
            <person name="Garnica D."/>
            <person name="Upadhyaya N."/>
            <person name="Rathjen J."/>
            <person name="Taylor J.M."/>
            <person name="Park R.F."/>
            <person name="Dodds P.N."/>
            <person name="Hirsch C.D."/>
            <person name="Kianian S.F."/>
            <person name="Figueroa M."/>
        </authorList>
    </citation>
    <scope>NUCLEOTIDE SEQUENCE [LARGE SCALE GENOMIC DNA]</scope>
    <source>
        <strain evidence="2">12SD80</strain>
    </source>
</reference>
<feature type="region of interest" description="Disordered" evidence="1">
    <location>
        <begin position="103"/>
        <end position="160"/>
    </location>
</feature>
<feature type="compositionally biased region" description="Pro residues" evidence="1">
    <location>
        <begin position="134"/>
        <end position="152"/>
    </location>
</feature>
<organism evidence="2 3">
    <name type="scientific">Puccinia coronata f. sp. avenae</name>
    <dbReference type="NCBI Taxonomy" id="200324"/>
    <lineage>
        <taxon>Eukaryota</taxon>
        <taxon>Fungi</taxon>
        <taxon>Dikarya</taxon>
        <taxon>Basidiomycota</taxon>
        <taxon>Pucciniomycotina</taxon>
        <taxon>Pucciniomycetes</taxon>
        <taxon>Pucciniales</taxon>
        <taxon>Pucciniaceae</taxon>
        <taxon>Puccinia</taxon>
    </lineage>
</organism>
<sequence>MSSSHPTGTRSNPSQPHSVQLWKGPAIEDLNGDKLDTAIAKSVCSSESAIDCIFRIATNNKADTTHQPSNAETTVISSQIPGAWSLPSGHCPSILSLQSTSSHICSRSSSPSSQSNCSASNFSPIPDSPVHNNNPPPPPTPTPPPSPPPCRTSPPSTHTMANQARIHDLAEAHQQLEELKIVSQAISAATTKIKEDCLLAPDGSNFEQWTRNLHDLGRTHLNSTLSFETPNCNSLLEKIGPAIFLATVHALLVHDIQSIKQCNKMYAYVQRKFKTVSQVAQMNVWRKFITFCIRDHLSPAGLASKLQDLATEWKTLV</sequence>
<comment type="caution">
    <text evidence="2">The sequence shown here is derived from an EMBL/GenBank/DDBJ whole genome shotgun (WGS) entry which is preliminary data.</text>
</comment>
<feature type="compositionally biased region" description="Low complexity" evidence="1">
    <location>
        <begin position="103"/>
        <end position="133"/>
    </location>
</feature>
<dbReference type="Proteomes" id="UP000235392">
    <property type="component" value="Unassembled WGS sequence"/>
</dbReference>
<evidence type="ECO:0000313" key="3">
    <source>
        <dbReference type="Proteomes" id="UP000235392"/>
    </source>
</evidence>
<proteinExistence type="predicted"/>
<evidence type="ECO:0000313" key="2">
    <source>
        <dbReference type="EMBL" id="PLW30348.1"/>
    </source>
</evidence>
<evidence type="ECO:0000256" key="1">
    <source>
        <dbReference type="SAM" id="MobiDB-lite"/>
    </source>
</evidence>
<dbReference type="EMBL" id="PGCI01000301">
    <property type="protein sequence ID" value="PLW30348.1"/>
    <property type="molecule type" value="Genomic_DNA"/>
</dbReference>
<name>A0A2N5TY14_9BASI</name>
<gene>
    <name evidence="2" type="ORF">PCASD_16106</name>
</gene>
<accession>A0A2N5TY14</accession>
<dbReference type="AlphaFoldDB" id="A0A2N5TY14"/>
<protein>
    <submittedName>
        <fullName evidence="2">Uncharacterized protein</fullName>
    </submittedName>
</protein>